<feature type="compositionally biased region" description="Low complexity" evidence="1">
    <location>
        <begin position="1"/>
        <end position="10"/>
    </location>
</feature>
<dbReference type="EMBL" id="JAVHJO010000013">
    <property type="protein sequence ID" value="KAK6530334.1"/>
    <property type="molecule type" value="Genomic_DNA"/>
</dbReference>
<sequence>MTDQISSSASPHPPPSQPPAIEPCVCRDTTRHSNLPPKVATWFTSLRLSDTHKRIAHAFCDTLQTHTAKSSSKNKGKNAITSTSTSRLDDPSTLVHPSEDLLSETWVNSYDVGTGESLTNLQCAKSLDADHEVILVTGFLHPASPSVKALNRTLEVLATRQTLKNVRRGTSNTLKVHLCFSSSGFLQKVLHTRNPRGRIWKEKEWVKLGLGDPAYFKGKLDLTVKSLFFRPVGLLHGKYMIVDRRILIVPSANLSYEEWLEGATTYYSYPDPATPGMMDVVKQFVRYWESVWMVGEEAGPEYYERPLETFPVTPHEGGGSIIMDKYKGTPVDESQWAGWAPTVFLPHPEQASFPPVWPIGEIRIIWAIVRTFMGLVLEKGPKNDETYLENPQNAFIMAAIEGAEESIYLHTPNVTAKPIMNALVRAVKRGITVEVVTSMGMMKWEQLVTAGTTTEKCLRKLVKDVGYFRDNTPQGAITTGGLFIYQFSPTRRPQLPPFVKNPGDNHKLTWYDKTHVKCLIVDEQVVMLGSGNADRASWVTSQEVNVGLFLNRAKAGLIRQALVDALAGRLEVYRGSGWVRGGEGEDELGFGVDGVPRKRRNDPEA</sequence>
<comment type="caution">
    <text evidence="3">The sequence shown here is derived from an EMBL/GenBank/DDBJ whole genome shotgun (WGS) entry which is preliminary data.</text>
</comment>
<feature type="compositionally biased region" description="Pro residues" evidence="1">
    <location>
        <begin position="11"/>
        <end position="21"/>
    </location>
</feature>
<evidence type="ECO:0000313" key="4">
    <source>
        <dbReference type="Proteomes" id="UP001365542"/>
    </source>
</evidence>
<dbReference type="GO" id="GO:0030572">
    <property type="term" value="F:phosphatidyltransferase activity"/>
    <property type="evidence" value="ECO:0007669"/>
    <property type="project" value="UniProtKB-ARBA"/>
</dbReference>
<feature type="region of interest" description="Disordered" evidence="1">
    <location>
        <begin position="1"/>
        <end position="29"/>
    </location>
</feature>
<dbReference type="InterPro" id="IPR001736">
    <property type="entry name" value="PLipase_D/transphosphatidylase"/>
</dbReference>
<evidence type="ECO:0000256" key="1">
    <source>
        <dbReference type="SAM" id="MobiDB-lite"/>
    </source>
</evidence>
<feature type="domain" description="PLD phosphodiesterase" evidence="2">
    <location>
        <begin position="231"/>
        <end position="258"/>
    </location>
</feature>
<proteinExistence type="predicted"/>
<feature type="region of interest" description="Disordered" evidence="1">
    <location>
        <begin position="66"/>
        <end position="95"/>
    </location>
</feature>
<dbReference type="Proteomes" id="UP001365542">
    <property type="component" value="Unassembled WGS sequence"/>
</dbReference>
<dbReference type="Pfam" id="PF13091">
    <property type="entry name" value="PLDc_2"/>
    <property type="match status" value="1"/>
</dbReference>
<dbReference type="AlphaFoldDB" id="A0AAV9WYZ3"/>
<evidence type="ECO:0000313" key="3">
    <source>
        <dbReference type="EMBL" id="KAK6530334.1"/>
    </source>
</evidence>
<dbReference type="PANTHER" id="PTHR21248">
    <property type="entry name" value="CARDIOLIPIN SYNTHASE"/>
    <property type="match status" value="1"/>
</dbReference>
<accession>A0AAV9WYZ3</accession>
<organism evidence="3 4">
    <name type="scientific">Orbilia ellipsospora</name>
    <dbReference type="NCBI Taxonomy" id="2528407"/>
    <lineage>
        <taxon>Eukaryota</taxon>
        <taxon>Fungi</taxon>
        <taxon>Dikarya</taxon>
        <taxon>Ascomycota</taxon>
        <taxon>Pezizomycotina</taxon>
        <taxon>Orbiliomycetes</taxon>
        <taxon>Orbiliales</taxon>
        <taxon>Orbiliaceae</taxon>
        <taxon>Orbilia</taxon>
    </lineage>
</organism>
<dbReference type="PANTHER" id="PTHR21248:SF11">
    <property type="entry name" value="PLD PHOSPHODIESTERASE DOMAIN-CONTAINING PROTEIN"/>
    <property type="match status" value="1"/>
</dbReference>
<dbReference type="Gene3D" id="3.30.870.10">
    <property type="entry name" value="Endonuclease Chain A"/>
    <property type="match status" value="2"/>
</dbReference>
<name>A0AAV9WYZ3_9PEZI</name>
<reference evidence="3 4" key="1">
    <citation type="submission" date="2019-10" db="EMBL/GenBank/DDBJ databases">
        <authorList>
            <person name="Palmer J.M."/>
        </authorList>
    </citation>
    <scope>NUCLEOTIDE SEQUENCE [LARGE SCALE GENOMIC DNA]</scope>
    <source>
        <strain evidence="3 4">TWF694</strain>
    </source>
</reference>
<keyword evidence="4" id="KW-1185">Reference proteome</keyword>
<dbReference type="InterPro" id="IPR025202">
    <property type="entry name" value="PLD-like_dom"/>
</dbReference>
<dbReference type="GO" id="GO:0032049">
    <property type="term" value="P:cardiolipin biosynthetic process"/>
    <property type="evidence" value="ECO:0007669"/>
    <property type="project" value="UniProtKB-ARBA"/>
</dbReference>
<dbReference type="SMART" id="SM00155">
    <property type="entry name" value="PLDc"/>
    <property type="match status" value="2"/>
</dbReference>
<gene>
    <name evidence="3" type="ORF">TWF694_003691</name>
</gene>
<protein>
    <recommendedName>
        <fullName evidence="2">PLD phosphodiesterase domain-containing protein</fullName>
    </recommendedName>
</protein>
<feature type="domain" description="PLD phosphodiesterase" evidence="2">
    <location>
        <begin position="510"/>
        <end position="537"/>
    </location>
</feature>
<dbReference type="PROSITE" id="PS50035">
    <property type="entry name" value="PLD"/>
    <property type="match status" value="2"/>
</dbReference>
<dbReference type="CDD" id="cd00138">
    <property type="entry name" value="PLDc_SF"/>
    <property type="match status" value="1"/>
</dbReference>
<dbReference type="SUPFAM" id="SSF56024">
    <property type="entry name" value="Phospholipase D/nuclease"/>
    <property type="match status" value="2"/>
</dbReference>
<evidence type="ECO:0000259" key="2">
    <source>
        <dbReference type="PROSITE" id="PS50035"/>
    </source>
</evidence>